<dbReference type="Pfam" id="PF01612">
    <property type="entry name" value="DNA_pol_A_exo1"/>
    <property type="match status" value="1"/>
</dbReference>
<dbReference type="InterPro" id="IPR002562">
    <property type="entry name" value="3'-5'_exonuclease_dom"/>
</dbReference>
<evidence type="ECO:0000259" key="1">
    <source>
        <dbReference type="SMART" id="SM00474"/>
    </source>
</evidence>
<feature type="domain" description="3'-5' exonuclease" evidence="1">
    <location>
        <begin position="25"/>
        <end position="198"/>
    </location>
</feature>
<comment type="caution">
    <text evidence="2">The sequence shown here is derived from an EMBL/GenBank/DDBJ whole genome shotgun (WGS) entry which is preliminary data.</text>
</comment>
<dbReference type="EMBL" id="JAYXHS010000001">
    <property type="protein sequence ID" value="MEC5385800.1"/>
    <property type="molecule type" value="Genomic_DNA"/>
</dbReference>
<dbReference type="EC" id="3.1.-.-" evidence="2"/>
<dbReference type="InterPro" id="IPR052408">
    <property type="entry name" value="Exonuclease_MUT-7-like"/>
</dbReference>
<keyword evidence="3" id="KW-1185">Reference proteome</keyword>
<keyword evidence="2" id="KW-0540">Nuclease</keyword>
<keyword evidence="2" id="KW-0269">Exonuclease</keyword>
<protein>
    <submittedName>
        <fullName evidence="2">3'-5' exonuclease</fullName>
        <ecNumber evidence="2">3.1.-.-</ecNumber>
    </submittedName>
</protein>
<dbReference type="CDD" id="cd06141">
    <property type="entry name" value="WRN_exo"/>
    <property type="match status" value="1"/>
</dbReference>
<dbReference type="Gene3D" id="3.30.420.10">
    <property type="entry name" value="Ribonuclease H-like superfamily/Ribonuclease H"/>
    <property type="match status" value="1"/>
</dbReference>
<gene>
    <name evidence="2" type="ORF">VVD49_08695</name>
</gene>
<name>A0ABU6K448_9RHOO</name>
<sequence>MKKKGPSKEVTALLEPFPGLTLEQVVVPATQDEFAAAAAEIKTAGVAGFDTESKPTFNVGDISKGPHVVQFAIANKAFIFQVHHEAARPFLVELLQSPDVLKVGFGLKSDHSQIRAKFGTGLNAVLDLDTAFRKDGYSGDMGVRAAIGLVLNQNFRKSKSITTTNWSLRELSPAQLLYAANDAYAALKVYEGLRLARPELLVSAS</sequence>
<dbReference type="SMART" id="SM00474">
    <property type="entry name" value="35EXOc"/>
    <property type="match status" value="1"/>
</dbReference>
<dbReference type="InterPro" id="IPR036397">
    <property type="entry name" value="RNaseH_sf"/>
</dbReference>
<dbReference type="GO" id="GO:0004527">
    <property type="term" value="F:exonuclease activity"/>
    <property type="evidence" value="ECO:0007669"/>
    <property type="project" value="UniProtKB-KW"/>
</dbReference>
<reference evidence="2 3" key="1">
    <citation type="submission" date="2024-01" db="EMBL/GenBank/DDBJ databases">
        <title>Uliginosibacterium soil sp. nov.</title>
        <authorList>
            <person name="Lv Y."/>
        </authorList>
    </citation>
    <scope>NUCLEOTIDE SEQUENCE [LARGE SCALE GENOMIC DNA]</scope>
    <source>
        <strain evidence="2 3">H3</strain>
    </source>
</reference>
<evidence type="ECO:0000313" key="3">
    <source>
        <dbReference type="Proteomes" id="UP001331561"/>
    </source>
</evidence>
<organism evidence="2 3">
    <name type="scientific">Uliginosibacterium silvisoli</name>
    <dbReference type="NCBI Taxonomy" id="3114758"/>
    <lineage>
        <taxon>Bacteria</taxon>
        <taxon>Pseudomonadati</taxon>
        <taxon>Pseudomonadota</taxon>
        <taxon>Betaproteobacteria</taxon>
        <taxon>Rhodocyclales</taxon>
        <taxon>Zoogloeaceae</taxon>
        <taxon>Uliginosibacterium</taxon>
    </lineage>
</organism>
<dbReference type="SUPFAM" id="SSF53098">
    <property type="entry name" value="Ribonuclease H-like"/>
    <property type="match status" value="1"/>
</dbReference>
<evidence type="ECO:0000313" key="2">
    <source>
        <dbReference type="EMBL" id="MEC5385800.1"/>
    </source>
</evidence>
<dbReference type="PANTHER" id="PTHR47765">
    <property type="entry name" value="3'-5' EXONUCLEASE DOMAIN-CONTAINING PROTEIN"/>
    <property type="match status" value="1"/>
</dbReference>
<accession>A0ABU6K448</accession>
<dbReference type="PANTHER" id="PTHR47765:SF2">
    <property type="entry name" value="EXONUCLEASE MUT-7 HOMOLOG"/>
    <property type="match status" value="1"/>
</dbReference>
<keyword evidence="2" id="KW-0378">Hydrolase</keyword>
<dbReference type="Proteomes" id="UP001331561">
    <property type="component" value="Unassembled WGS sequence"/>
</dbReference>
<dbReference type="RefSeq" id="WP_327598747.1">
    <property type="nucleotide sequence ID" value="NZ_JAYXHS010000001.1"/>
</dbReference>
<dbReference type="InterPro" id="IPR012337">
    <property type="entry name" value="RNaseH-like_sf"/>
</dbReference>
<proteinExistence type="predicted"/>